<name>A0A853JI01_9GAMM</name>
<comment type="caution">
    <text evidence="2">The sequence shown here is derived from an EMBL/GenBank/DDBJ whole genome shotgun (WGS) entry which is preliminary data.</text>
</comment>
<evidence type="ECO:0000256" key="1">
    <source>
        <dbReference type="SAM" id="MobiDB-lite"/>
    </source>
</evidence>
<sequence length="561" mass="60451">MLQVGDQLRAQAPEFGRAPPFDLRGRAQVAEIDPHPDEQAGSLDSGDVVAGQGDLPRGRGATAPARFGPVPAGFERTVRQQRIECLQCAEPRRVLEVRNLFVSEREEREAVVGGPDADLPRRRDLLLVEPHRSLRQLRHQGSIQGKRVGPLVSGVPRRIDGDQVVRQRKQATAEPGVAAMLCGHRAKGVDTGAIAHVVGADPGKPGGVEQPDRRVGTAAGEQALAQVEYVARQRADACLRQLRHQFRGTFDPSRDESLGQPSTSTVAVADDVEQREDRGEPVAGVLRPPGVPCGAAGIAGDIVEGDLVEGARLGVHRRSEHSLEQPPRRQAARGGRIAPVVQAHEFAIDGQRFRRIGGPHAAVEDRRRFVPGRRPRLQVDEPEFDLHLPISADLRSIAARVGDAEKCSAILGGQQIAAMRRGRSVRIRDAALRLPGARADQRARRKIGLLGGLPNAHYGRPAGGICVALDVQHRFPVLVDQQAVGLVHPGLPSDRVLDRGPELMRSGPDDRIRGHALLRAGGTGNEAADHQQREGRTTAAARIAILQRPPCLAAGRYPSAR</sequence>
<proteinExistence type="predicted"/>
<dbReference type="AlphaFoldDB" id="A0A853JI01"/>
<feature type="region of interest" description="Disordered" evidence="1">
    <location>
        <begin position="1"/>
        <end position="70"/>
    </location>
</feature>
<dbReference type="Proteomes" id="UP000578091">
    <property type="component" value="Unassembled WGS sequence"/>
</dbReference>
<evidence type="ECO:0000313" key="2">
    <source>
        <dbReference type="EMBL" id="NZA28495.1"/>
    </source>
</evidence>
<evidence type="ECO:0000313" key="3">
    <source>
        <dbReference type="Proteomes" id="UP000578091"/>
    </source>
</evidence>
<dbReference type="EMBL" id="JACCKA010000093">
    <property type="protein sequence ID" value="NZA28495.1"/>
    <property type="molecule type" value="Genomic_DNA"/>
</dbReference>
<keyword evidence="3" id="KW-1185">Reference proteome</keyword>
<accession>A0A853JI01</accession>
<gene>
    <name evidence="2" type="ORF">H0E84_19150</name>
</gene>
<dbReference type="RefSeq" id="WP_180680254.1">
    <property type="nucleotide sequence ID" value="NZ_JACCKA010000093.1"/>
</dbReference>
<reference evidence="2 3" key="1">
    <citation type="submission" date="2020-07" db="EMBL/GenBank/DDBJ databases">
        <title>Luteimonas sp. SJ-92.</title>
        <authorList>
            <person name="Huang X.-X."/>
            <person name="Xu L."/>
            <person name="Sun J.-Q."/>
        </authorList>
    </citation>
    <scope>NUCLEOTIDE SEQUENCE [LARGE SCALE GENOMIC DNA]</scope>
    <source>
        <strain evidence="2 3">SJ-92</strain>
    </source>
</reference>
<organism evidence="2 3">
    <name type="scientific">Luteimonas salinisoli</name>
    <dbReference type="NCBI Taxonomy" id="2752307"/>
    <lineage>
        <taxon>Bacteria</taxon>
        <taxon>Pseudomonadati</taxon>
        <taxon>Pseudomonadota</taxon>
        <taxon>Gammaproteobacteria</taxon>
        <taxon>Lysobacterales</taxon>
        <taxon>Lysobacteraceae</taxon>
        <taxon>Luteimonas</taxon>
    </lineage>
</organism>
<protein>
    <submittedName>
        <fullName evidence="2">Uncharacterized protein</fullName>
    </submittedName>
</protein>